<dbReference type="RefSeq" id="XP_058336974.1">
    <property type="nucleotide sequence ID" value="XM_058492267.1"/>
</dbReference>
<gene>
    <name evidence="4" type="ORF">O0I10_012334</name>
</gene>
<evidence type="ECO:0000256" key="1">
    <source>
        <dbReference type="ARBA" id="ARBA00022614"/>
    </source>
</evidence>
<organism evidence="4 5">
    <name type="scientific">Lichtheimia ornata</name>
    <dbReference type="NCBI Taxonomy" id="688661"/>
    <lineage>
        <taxon>Eukaryota</taxon>
        <taxon>Fungi</taxon>
        <taxon>Fungi incertae sedis</taxon>
        <taxon>Mucoromycota</taxon>
        <taxon>Mucoromycotina</taxon>
        <taxon>Mucoromycetes</taxon>
        <taxon>Mucorales</taxon>
        <taxon>Lichtheimiaceae</taxon>
        <taxon>Lichtheimia</taxon>
    </lineage>
</organism>
<feature type="compositionally biased region" description="Low complexity" evidence="3">
    <location>
        <begin position="37"/>
        <end position="67"/>
    </location>
</feature>
<dbReference type="PROSITE" id="PS51450">
    <property type="entry name" value="LRR"/>
    <property type="match status" value="2"/>
</dbReference>
<dbReference type="PANTHER" id="PTHR45752">
    <property type="entry name" value="LEUCINE-RICH REPEAT-CONTAINING"/>
    <property type="match status" value="1"/>
</dbReference>
<comment type="caution">
    <text evidence="4">The sequence shown here is derived from an EMBL/GenBank/DDBJ whole genome shotgun (WGS) entry which is preliminary data.</text>
</comment>
<keyword evidence="1" id="KW-0433">Leucine-rich repeat</keyword>
<dbReference type="InterPro" id="IPR050715">
    <property type="entry name" value="LRR-SigEffector_domain"/>
</dbReference>
<dbReference type="InterPro" id="IPR001611">
    <property type="entry name" value="Leu-rich_rpt"/>
</dbReference>
<dbReference type="InterPro" id="IPR003591">
    <property type="entry name" value="Leu-rich_rpt_typical-subtyp"/>
</dbReference>
<dbReference type="GeneID" id="83219708"/>
<evidence type="ECO:0000313" key="5">
    <source>
        <dbReference type="Proteomes" id="UP001234581"/>
    </source>
</evidence>
<dbReference type="Gene3D" id="3.80.10.10">
    <property type="entry name" value="Ribonuclease Inhibitor"/>
    <property type="match status" value="1"/>
</dbReference>
<sequence>MSTSPSFIHHHHPLHHLFSPTTLKHDLSYVDKTYYPSTNNNSNNNSTHPASSISHHNNNNGNSSNSSNDDDSKIMMTNEKTQLSITRMHDLVFNRALGMISTVSRLDLQNVGLFSLPEQIATLSRLTVLDLSHNCLETLPTALKHLKHLRQLNVAHNRLHHTPDILANLHKLTWLDLSHNSVRDLTSDLSRLERLTWLDLSHCTRLDAIPAELLSLPHVTIKTEGCSRMQRRISKFQHSLAHNPPSLVEICARHVKKQQQQQQQHPTLVTNRGNKSRLQLLLRLRQRLSSSSRRHVKLGKSKGEMEQQQQQEPSQDYSMMPAHLSQYLSRDKACFYCGGPYFDSPVIRYRIILHQDGNYIPVKYNLCAAHWSSDTDRVLALFSHPSL</sequence>
<proteinExistence type="predicted"/>
<dbReference type="EMBL" id="JARTCD010000121">
    <property type="protein sequence ID" value="KAJ8652060.1"/>
    <property type="molecule type" value="Genomic_DNA"/>
</dbReference>
<dbReference type="AlphaFoldDB" id="A0AAD7URT6"/>
<evidence type="ECO:0000256" key="2">
    <source>
        <dbReference type="ARBA" id="ARBA00022737"/>
    </source>
</evidence>
<name>A0AAD7URT6_9FUNG</name>
<evidence type="ECO:0000256" key="3">
    <source>
        <dbReference type="SAM" id="MobiDB-lite"/>
    </source>
</evidence>
<protein>
    <submittedName>
        <fullName evidence="4">Uncharacterized protein</fullName>
    </submittedName>
</protein>
<dbReference type="Pfam" id="PF13855">
    <property type="entry name" value="LRR_8"/>
    <property type="match status" value="2"/>
</dbReference>
<reference evidence="4 5" key="1">
    <citation type="submission" date="2023-03" db="EMBL/GenBank/DDBJ databases">
        <title>Genome sequence of Lichtheimia ornata CBS 291.66.</title>
        <authorList>
            <person name="Mohabir J.T."/>
            <person name="Shea T.P."/>
            <person name="Kurbessoian T."/>
            <person name="Berby B."/>
            <person name="Fontaine J."/>
            <person name="Livny J."/>
            <person name="Gnirke A."/>
            <person name="Stajich J.E."/>
            <person name="Cuomo C.A."/>
        </authorList>
    </citation>
    <scope>NUCLEOTIDE SEQUENCE [LARGE SCALE GENOMIC DNA]</scope>
    <source>
        <strain evidence="4">CBS 291.66</strain>
    </source>
</reference>
<feature type="region of interest" description="Disordered" evidence="3">
    <location>
        <begin position="289"/>
        <end position="317"/>
    </location>
</feature>
<dbReference type="SUPFAM" id="SSF52058">
    <property type="entry name" value="L domain-like"/>
    <property type="match status" value="1"/>
</dbReference>
<feature type="region of interest" description="Disordered" evidence="3">
    <location>
        <begin position="36"/>
        <end position="73"/>
    </location>
</feature>
<dbReference type="Proteomes" id="UP001234581">
    <property type="component" value="Unassembled WGS sequence"/>
</dbReference>
<evidence type="ECO:0000313" key="4">
    <source>
        <dbReference type="EMBL" id="KAJ8652060.1"/>
    </source>
</evidence>
<keyword evidence="2" id="KW-0677">Repeat</keyword>
<dbReference type="PANTHER" id="PTHR45752:SF187">
    <property type="entry name" value="LEUCINE-RICH REPEAT AND IQ DOMAIN-CONTAINING PROTEIN 4"/>
    <property type="match status" value="1"/>
</dbReference>
<keyword evidence="5" id="KW-1185">Reference proteome</keyword>
<accession>A0AAD7URT6</accession>
<dbReference type="SMART" id="SM00369">
    <property type="entry name" value="LRR_TYP"/>
    <property type="match status" value="3"/>
</dbReference>
<dbReference type="InterPro" id="IPR032675">
    <property type="entry name" value="LRR_dom_sf"/>
</dbReference>